<gene>
    <name evidence="4" type="ORF">MOQ_003912</name>
</gene>
<proteinExistence type="predicted"/>
<evidence type="ECO:0000256" key="1">
    <source>
        <dbReference type="SAM" id="MobiDB-lite"/>
    </source>
</evidence>
<feature type="signal peptide" evidence="3">
    <location>
        <begin position="1"/>
        <end position="16"/>
    </location>
</feature>
<keyword evidence="2" id="KW-1133">Transmembrane helix</keyword>
<evidence type="ECO:0000313" key="4">
    <source>
        <dbReference type="EMBL" id="EKF32241.1"/>
    </source>
</evidence>
<evidence type="ECO:0000313" key="5">
    <source>
        <dbReference type="Proteomes" id="UP000007350"/>
    </source>
</evidence>
<evidence type="ECO:0000256" key="2">
    <source>
        <dbReference type="SAM" id="Phobius"/>
    </source>
</evidence>
<dbReference type="AlphaFoldDB" id="K2NBI5"/>
<feature type="chain" id="PRO_5003865349" evidence="3">
    <location>
        <begin position="17"/>
        <end position="541"/>
    </location>
</feature>
<dbReference type="EMBL" id="AHKC01010070">
    <property type="protein sequence ID" value="EKF32241.1"/>
    <property type="molecule type" value="Genomic_DNA"/>
</dbReference>
<sequence>MCGVAVLCLFLLPLGADWELFCAEGYTQVTGVMAMMMMTGRVLLLCALCVLWCGAVFGYAGDDCWGEGGGNVMRHANDGGSDAFCLRADCGLSFTRMGLMRAVEAGADDVKVDVEAASGTLGATSSGRAPGGTGGGDAPGGKEVGGAATPSPGPAVQKTVKQTGELNLLGLKDDKNTVDPAKITVQKPHGQTTNPQSPSTGDNKNSPGVGSASKINADNTPLSDEPLKEDVDRKGPPDSNGRREGDTVQTRTTEDLTKEGGASRPLTAAEGPTTLLITAAEKPPAPPPPLPEVGERLVAAPQINTQTEDLNASPRKEEFSLEVTVSIQEPQSFQEKKKPREDSREKENKLTKVNEQIGKLNFHGESTQTPPSASSDGVNNVAGGGTEEGSRKKTPQSEAAGKRGGKQAGNKNDAAREIPVEYTGGNATAVTGHGEGSPAAVTATTPDVRTESKPTTNDLKPPSTEGATQVSTTPDGNDASDSTEKAASQSVGYTTATKIATNSTNQTTTVESDSSTAVSHTTSPLLLLLVVACAAAAVVAA</sequence>
<feature type="compositionally biased region" description="Polar residues" evidence="1">
    <location>
        <begin position="364"/>
        <end position="378"/>
    </location>
</feature>
<feature type="compositionally biased region" description="Basic and acidic residues" evidence="1">
    <location>
        <begin position="334"/>
        <end position="352"/>
    </location>
</feature>
<feature type="compositionally biased region" description="Gly residues" evidence="1">
    <location>
        <begin position="129"/>
        <end position="144"/>
    </location>
</feature>
<keyword evidence="2" id="KW-0472">Membrane</keyword>
<feature type="compositionally biased region" description="Basic and acidic residues" evidence="1">
    <location>
        <begin position="225"/>
        <end position="258"/>
    </location>
</feature>
<feature type="compositionally biased region" description="Polar residues" evidence="1">
    <location>
        <begin position="485"/>
        <end position="510"/>
    </location>
</feature>
<keyword evidence="2" id="KW-0812">Transmembrane</keyword>
<reference evidence="4 5" key="1">
    <citation type="journal article" date="2012" name="BMC Genomics">
        <title>Comparative genomic analysis of human infective Trypanosoma cruzi lineages with the bat-restricted subspecies T. cruzi marinkellei.</title>
        <authorList>
            <person name="Franzen O."/>
            <person name="Talavera-Lopez C."/>
            <person name="Ochaya S."/>
            <person name="Butler C.E."/>
            <person name="Messenger L.A."/>
            <person name="Lewis M.D."/>
            <person name="Llewellyn M.S."/>
            <person name="Marinkelle C.J."/>
            <person name="Tyler K.M."/>
            <person name="Miles M.A."/>
            <person name="Andersson B."/>
        </authorList>
    </citation>
    <scope>NUCLEOTIDE SEQUENCE [LARGE SCALE GENOMIC DNA]</scope>
    <source>
        <strain evidence="4 5">B7</strain>
    </source>
</reference>
<comment type="caution">
    <text evidence="4">The sequence shown here is derived from an EMBL/GenBank/DDBJ whole genome shotgun (WGS) entry which is preliminary data.</text>
</comment>
<feature type="region of interest" description="Disordered" evidence="1">
    <location>
        <begin position="183"/>
        <end position="510"/>
    </location>
</feature>
<keyword evidence="5" id="KW-1185">Reference proteome</keyword>
<evidence type="ECO:0000256" key="3">
    <source>
        <dbReference type="SAM" id="SignalP"/>
    </source>
</evidence>
<keyword evidence="3" id="KW-0732">Signal</keyword>
<feature type="compositionally biased region" description="Polar residues" evidence="1">
    <location>
        <begin position="442"/>
        <end position="458"/>
    </location>
</feature>
<protein>
    <submittedName>
        <fullName evidence="4">Mucin-associated surface protein (MASP), putative</fullName>
    </submittedName>
</protein>
<feature type="compositionally biased region" description="Polar residues" evidence="1">
    <location>
        <begin position="189"/>
        <end position="222"/>
    </location>
</feature>
<organism evidence="4 5">
    <name type="scientific">Trypanosoma cruzi marinkellei</name>
    <dbReference type="NCBI Taxonomy" id="85056"/>
    <lineage>
        <taxon>Eukaryota</taxon>
        <taxon>Discoba</taxon>
        <taxon>Euglenozoa</taxon>
        <taxon>Kinetoplastea</taxon>
        <taxon>Metakinetoplastina</taxon>
        <taxon>Trypanosomatida</taxon>
        <taxon>Trypanosomatidae</taxon>
        <taxon>Trypanosoma</taxon>
        <taxon>Schizotrypanum</taxon>
    </lineage>
</organism>
<feature type="transmembrane region" description="Helical" evidence="2">
    <location>
        <begin position="38"/>
        <end position="60"/>
    </location>
</feature>
<feature type="compositionally biased region" description="Polar residues" evidence="1">
    <location>
        <begin position="323"/>
        <end position="333"/>
    </location>
</feature>
<dbReference type="Proteomes" id="UP000007350">
    <property type="component" value="Unassembled WGS sequence"/>
</dbReference>
<name>K2NBI5_TRYCR</name>
<feature type="compositionally biased region" description="Polar residues" evidence="1">
    <location>
        <begin position="465"/>
        <end position="475"/>
    </location>
</feature>
<accession>K2NBI5</accession>
<feature type="region of interest" description="Disordered" evidence="1">
    <location>
        <begin position="121"/>
        <end position="157"/>
    </location>
</feature>